<comment type="caution">
    <text evidence="1">The sequence shown here is derived from an EMBL/GenBank/DDBJ whole genome shotgun (WGS) entry which is preliminary data.</text>
</comment>
<organism evidence="1 2">
    <name type="scientific">Spiromyces aspiralis</name>
    <dbReference type="NCBI Taxonomy" id="68401"/>
    <lineage>
        <taxon>Eukaryota</taxon>
        <taxon>Fungi</taxon>
        <taxon>Fungi incertae sedis</taxon>
        <taxon>Zoopagomycota</taxon>
        <taxon>Kickxellomycotina</taxon>
        <taxon>Kickxellomycetes</taxon>
        <taxon>Kickxellales</taxon>
        <taxon>Kickxellaceae</taxon>
        <taxon>Spiromyces</taxon>
    </lineage>
</organism>
<protein>
    <submittedName>
        <fullName evidence="1">Uncharacterized protein</fullName>
    </submittedName>
</protein>
<name>A0ACC1HBT1_9FUNG</name>
<dbReference type="EMBL" id="JAMZIH010008197">
    <property type="protein sequence ID" value="KAJ1672548.1"/>
    <property type="molecule type" value="Genomic_DNA"/>
</dbReference>
<evidence type="ECO:0000313" key="2">
    <source>
        <dbReference type="Proteomes" id="UP001145114"/>
    </source>
</evidence>
<accession>A0ACC1HBT1</accession>
<reference evidence="1" key="1">
    <citation type="submission" date="2022-06" db="EMBL/GenBank/DDBJ databases">
        <title>Phylogenomic reconstructions and comparative analyses of Kickxellomycotina fungi.</title>
        <authorList>
            <person name="Reynolds N.K."/>
            <person name="Stajich J.E."/>
            <person name="Barry K."/>
            <person name="Grigoriev I.V."/>
            <person name="Crous P."/>
            <person name="Smith M.E."/>
        </authorList>
    </citation>
    <scope>NUCLEOTIDE SEQUENCE</scope>
    <source>
        <strain evidence="1">RSA 2271</strain>
    </source>
</reference>
<proteinExistence type="predicted"/>
<keyword evidence="2" id="KW-1185">Reference proteome</keyword>
<dbReference type="Proteomes" id="UP001145114">
    <property type="component" value="Unassembled WGS sequence"/>
</dbReference>
<gene>
    <name evidence="1" type="ORF">EV182_006962</name>
</gene>
<evidence type="ECO:0000313" key="1">
    <source>
        <dbReference type="EMBL" id="KAJ1672548.1"/>
    </source>
</evidence>
<sequence length="331" mass="34999">MANRPATSAVRTAVIDQPRRFFRRTKVVNLDFPPENNNRSNDGASPSTALPQPAPTTINKYARFKNFSQPAKLNLEASGPPAAGHTSASADGRDSELLASPRVHKFMLPSPTIPGQAVTQPENAAATSGAHKSFARAKTPDDGEEGGSTSGISGKKFSTLRGTGTPISRAEAQQQAHQKYHHQQRRLAKALTNRLSSRPSSPSAVLTKFSDNRGKVISPLRIEIAPSPSAGSPVGGERPLSAKTPTSPFSFFRGKASSLGGGKRSASPSGQRWSTMSKPAPLKVSVSTRGYEDLDEFDHDMGSRSAEPASARSATSGGSGKMVAFYESQES</sequence>
<feature type="non-terminal residue" evidence="1">
    <location>
        <position position="331"/>
    </location>
</feature>